<dbReference type="Proteomes" id="UP001054925">
    <property type="component" value="Unassembled WGS sequence"/>
</dbReference>
<reference evidence="1" key="1">
    <citation type="submission" date="2021-12" db="EMBL/GenBank/DDBJ databases">
        <title>Draft genome sequence of Corynebacterium ammoniagenes strain T-723.</title>
        <authorList>
            <person name="Matsuzawa M."/>
            <person name="Hiratani M."/>
            <person name="Abe I."/>
            <person name="Tsuji Y."/>
            <person name="Nakamura J."/>
        </authorList>
    </citation>
    <scope>NUCLEOTIDE SEQUENCE</scope>
    <source>
        <strain evidence="1">T-723</strain>
    </source>
</reference>
<evidence type="ECO:0000313" key="1">
    <source>
        <dbReference type="EMBL" id="GJN43249.1"/>
    </source>
</evidence>
<dbReference type="Gene3D" id="1.10.8.1060">
    <property type="entry name" value="Corynebacterium glutamicum thioredoxin-dependent arsenate reductase, N-terminal domain"/>
    <property type="match status" value="1"/>
</dbReference>
<comment type="caution">
    <text evidence="1">The sequence shown here is derived from an EMBL/GenBank/DDBJ whole genome shotgun (WGS) entry which is preliminary data.</text>
</comment>
<evidence type="ECO:0008006" key="3">
    <source>
        <dbReference type="Google" id="ProtNLM"/>
    </source>
</evidence>
<protein>
    <recommendedName>
        <fullName evidence="3">Protein tyrosine phosphatase</fullName>
    </recommendedName>
</protein>
<accession>A0AAV5G9H3</accession>
<organism evidence="1 2">
    <name type="scientific">Corynebacterium ammoniagenes</name>
    <name type="common">Brevibacterium ammoniagenes</name>
    <dbReference type="NCBI Taxonomy" id="1697"/>
    <lineage>
        <taxon>Bacteria</taxon>
        <taxon>Bacillati</taxon>
        <taxon>Actinomycetota</taxon>
        <taxon>Actinomycetes</taxon>
        <taxon>Mycobacteriales</taxon>
        <taxon>Corynebacteriaceae</taxon>
        <taxon>Corynebacterium</taxon>
    </lineage>
</organism>
<gene>
    <name evidence="1" type="ORF">CAT723_17280</name>
</gene>
<sequence length="202" mass="22629">MFIVNNESRFETLRQDLHEAYGHAHTAQTINAKLDEIIAKHKSKAILDDYIAVLVEREVMEYFGAHRNHVRFAAGLNTDLVKAAIALTKKHAGDALVVDGAVSHPENQTEGHMSYVLGERGLDAHERHVEDVRTVSMPDYIIYLGADVPRDEAGKDIKIWPIAHAEDVEQTRELADDLEARVLYMLNKLGITPLTEQVKLSA</sequence>
<dbReference type="EMBL" id="BQKK01000003">
    <property type="protein sequence ID" value="GJN43249.1"/>
    <property type="molecule type" value="Genomic_DNA"/>
</dbReference>
<proteinExistence type="predicted"/>
<dbReference type="RefSeq" id="WP_003847918.1">
    <property type="nucleotide sequence ID" value="NZ_BQKK01000003.1"/>
</dbReference>
<evidence type="ECO:0000313" key="2">
    <source>
        <dbReference type="Proteomes" id="UP001054925"/>
    </source>
</evidence>
<dbReference type="NCBIfam" id="NF046112">
    <property type="entry name" value="MSMEG_6209_Nter"/>
    <property type="match status" value="1"/>
</dbReference>
<name>A0AAV5G9H3_CORAM</name>
<dbReference type="AlphaFoldDB" id="A0AAV5G9H3"/>